<reference evidence="2" key="1">
    <citation type="submission" date="2021-01" db="EMBL/GenBank/DDBJ databases">
        <title>Whole genome shotgun sequence of Virgisporangium ochraceum NBRC 16418.</title>
        <authorList>
            <person name="Komaki H."/>
            <person name="Tamura T."/>
        </authorList>
    </citation>
    <scope>NUCLEOTIDE SEQUENCE</scope>
    <source>
        <strain evidence="2">NBRC 16418</strain>
    </source>
</reference>
<name>A0A8J4A8R0_9ACTN</name>
<dbReference type="EMBL" id="BOPH01000148">
    <property type="protein sequence ID" value="GIJ75021.1"/>
    <property type="molecule type" value="Genomic_DNA"/>
</dbReference>
<evidence type="ECO:0000313" key="3">
    <source>
        <dbReference type="Proteomes" id="UP000635606"/>
    </source>
</evidence>
<dbReference type="AlphaFoldDB" id="A0A8J4A8R0"/>
<evidence type="ECO:0008006" key="4">
    <source>
        <dbReference type="Google" id="ProtNLM"/>
    </source>
</evidence>
<comment type="caution">
    <text evidence="2">The sequence shown here is derived from an EMBL/GenBank/DDBJ whole genome shotgun (WGS) entry which is preliminary data.</text>
</comment>
<accession>A0A8J4A8R0</accession>
<feature type="chain" id="PRO_5035190158" description="Chitinase" evidence="1">
    <location>
        <begin position="31"/>
        <end position="54"/>
    </location>
</feature>
<protein>
    <recommendedName>
        <fullName evidence="4">Chitinase</fullName>
    </recommendedName>
</protein>
<keyword evidence="1" id="KW-0732">Signal</keyword>
<feature type="signal peptide" evidence="1">
    <location>
        <begin position="1"/>
        <end position="30"/>
    </location>
</feature>
<gene>
    <name evidence="2" type="ORF">Voc01_099380</name>
</gene>
<organism evidence="2 3">
    <name type="scientific">Virgisporangium ochraceum</name>
    <dbReference type="NCBI Taxonomy" id="65505"/>
    <lineage>
        <taxon>Bacteria</taxon>
        <taxon>Bacillati</taxon>
        <taxon>Actinomycetota</taxon>
        <taxon>Actinomycetes</taxon>
        <taxon>Micromonosporales</taxon>
        <taxon>Micromonosporaceae</taxon>
        <taxon>Virgisporangium</taxon>
    </lineage>
</organism>
<keyword evidence="3" id="KW-1185">Reference proteome</keyword>
<sequence length="54" mass="5304">MRSITARIAKVAVAALLGLALASTSATALASNNAPTGDGVTLACCYPWDTVGPA</sequence>
<dbReference type="RefSeq" id="WP_203934805.1">
    <property type="nucleotide sequence ID" value="NZ_BOPH01000148.1"/>
</dbReference>
<dbReference type="Proteomes" id="UP000635606">
    <property type="component" value="Unassembled WGS sequence"/>
</dbReference>
<evidence type="ECO:0000256" key="1">
    <source>
        <dbReference type="SAM" id="SignalP"/>
    </source>
</evidence>
<proteinExistence type="predicted"/>
<evidence type="ECO:0000313" key="2">
    <source>
        <dbReference type="EMBL" id="GIJ75021.1"/>
    </source>
</evidence>